<dbReference type="InterPro" id="IPR029058">
    <property type="entry name" value="AB_hydrolase_fold"/>
</dbReference>
<dbReference type="Gene3D" id="3.40.50.1820">
    <property type="entry name" value="alpha/beta hydrolase"/>
    <property type="match status" value="1"/>
</dbReference>
<dbReference type="PANTHER" id="PTHR46118">
    <property type="entry name" value="PROTEIN ABHD11"/>
    <property type="match status" value="1"/>
</dbReference>
<evidence type="ECO:0000313" key="3">
    <source>
        <dbReference type="EMBL" id="MRH78367.1"/>
    </source>
</evidence>
<dbReference type="SUPFAM" id="SSF53474">
    <property type="entry name" value="alpha/beta-Hydrolases"/>
    <property type="match status" value="1"/>
</dbReference>
<dbReference type="GO" id="GO:0052689">
    <property type="term" value="F:carboxylic ester hydrolase activity"/>
    <property type="evidence" value="ECO:0007669"/>
    <property type="project" value="TreeGrafter"/>
</dbReference>
<evidence type="ECO:0000256" key="1">
    <source>
        <dbReference type="ARBA" id="ARBA00022801"/>
    </source>
</evidence>
<feature type="domain" description="AB hydrolase-1" evidence="2">
    <location>
        <begin position="6"/>
        <end position="235"/>
    </location>
</feature>
<gene>
    <name evidence="3" type="ORF">GH984_06570</name>
</gene>
<organism evidence="3 4">
    <name type="scientific">Spiribacter salilacus</name>
    <dbReference type="NCBI Taxonomy" id="2664894"/>
    <lineage>
        <taxon>Bacteria</taxon>
        <taxon>Pseudomonadati</taxon>
        <taxon>Pseudomonadota</taxon>
        <taxon>Gammaproteobacteria</taxon>
        <taxon>Chromatiales</taxon>
        <taxon>Ectothiorhodospiraceae</taxon>
        <taxon>Spiribacter</taxon>
    </lineage>
</organism>
<keyword evidence="1 3" id="KW-0378">Hydrolase</keyword>
<dbReference type="PRINTS" id="PR00111">
    <property type="entry name" value="ABHYDROLASE"/>
</dbReference>
<dbReference type="PANTHER" id="PTHR46118:SF4">
    <property type="entry name" value="PROTEIN ABHD11"/>
    <property type="match status" value="1"/>
</dbReference>
<proteinExistence type="predicted"/>
<dbReference type="PRINTS" id="PR00412">
    <property type="entry name" value="EPOXHYDRLASE"/>
</dbReference>
<name>A0A6N7QVM2_9GAMM</name>
<comment type="caution">
    <text evidence="3">The sequence shown here is derived from an EMBL/GenBank/DDBJ whole genome shotgun (WGS) entry which is preliminary data.</text>
</comment>
<dbReference type="EMBL" id="WJPP01000003">
    <property type="protein sequence ID" value="MRH78367.1"/>
    <property type="molecule type" value="Genomic_DNA"/>
</dbReference>
<dbReference type="Proteomes" id="UP000433788">
    <property type="component" value="Unassembled WGS sequence"/>
</dbReference>
<evidence type="ECO:0000259" key="2">
    <source>
        <dbReference type="Pfam" id="PF00561"/>
    </source>
</evidence>
<accession>A0A6N7QVM2</accession>
<protein>
    <submittedName>
        <fullName evidence="3">Alpha/beta fold hydrolase</fullName>
    </submittedName>
</protein>
<dbReference type="InterPro" id="IPR000639">
    <property type="entry name" value="Epox_hydrolase-like"/>
</dbReference>
<sequence length="255" mass="28423">MSQPAILLHGLYGSGNNWRSIARRFEKDYTLYTPDLRCHGRAPHHPDMRYTTLAADIIDLLDKENIDQAKLVGHSMGGKVAMATALLEPTRVSGLMVVDIAPVTYDHSREHGSLINAMQALDLTAVNSREDADQALSKSIPNTPVRQFLLTNLVRQDNQWAWRLPLDILADQLPELQDWPASLSGRQWDGPAHFVYGGQSDYVLPSSHATIRQFFPAATLHCIDGVGHWVHAEKPDAFATELHSFLTGKHHVRGL</sequence>
<evidence type="ECO:0000313" key="4">
    <source>
        <dbReference type="Proteomes" id="UP000433788"/>
    </source>
</evidence>
<dbReference type="Pfam" id="PF00561">
    <property type="entry name" value="Abhydrolase_1"/>
    <property type="match status" value="1"/>
</dbReference>
<reference evidence="3 4" key="1">
    <citation type="submission" date="2019-11" db="EMBL/GenBank/DDBJ databases">
        <authorList>
            <person name="Zhang X.Y."/>
        </authorList>
    </citation>
    <scope>NUCLEOTIDE SEQUENCE [LARGE SCALE GENOMIC DNA]</scope>
    <source>
        <strain evidence="3 4">C176</strain>
    </source>
</reference>
<dbReference type="AlphaFoldDB" id="A0A6N7QVM2"/>
<dbReference type="InterPro" id="IPR000073">
    <property type="entry name" value="AB_hydrolase_1"/>
</dbReference>
<dbReference type="RefSeq" id="WP_153719413.1">
    <property type="nucleotide sequence ID" value="NZ_WJPP01000003.1"/>
</dbReference>
<keyword evidence="4" id="KW-1185">Reference proteome</keyword>